<dbReference type="GO" id="GO:0008762">
    <property type="term" value="F:UDP-N-acetylmuramate dehydrogenase activity"/>
    <property type="evidence" value="ECO:0007669"/>
    <property type="project" value="UniProtKB-UniRule"/>
</dbReference>
<comment type="pathway">
    <text evidence="4 16">Cell wall biogenesis; peptidoglycan biosynthesis.</text>
</comment>
<evidence type="ECO:0000313" key="19">
    <source>
        <dbReference type="Proteomes" id="UP000177610"/>
    </source>
</evidence>
<dbReference type="InterPro" id="IPR003170">
    <property type="entry name" value="MurB"/>
</dbReference>
<keyword evidence="6 16" id="KW-0132">Cell division</keyword>
<evidence type="ECO:0000256" key="16">
    <source>
        <dbReference type="HAMAP-Rule" id="MF_00037"/>
    </source>
</evidence>
<dbReference type="InterPro" id="IPR036635">
    <property type="entry name" value="MurB_C_sf"/>
</dbReference>
<comment type="caution">
    <text evidence="18">The sequence shown here is derived from an EMBL/GenBank/DDBJ whole genome shotgun (WGS) entry which is preliminary data.</text>
</comment>
<keyword evidence="8 16" id="KW-0274">FAD</keyword>
<proteinExistence type="inferred from homology"/>
<dbReference type="InterPro" id="IPR016169">
    <property type="entry name" value="FAD-bd_PCMH_sub2"/>
</dbReference>
<evidence type="ECO:0000256" key="4">
    <source>
        <dbReference type="ARBA" id="ARBA00004752"/>
    </source>
</evidence>
<dbReference type="Pfam" id="PF02873">
    <property type="entry name" value="MurB_C"/>
    <property type="match status" value="1"/>
</dbReference>
<dbReference type="Proteomes" id="UP000177610">
    <property type="component" value="Unassembled WGS sequence"/>
</dbReference>
<dbReference type="STRING" id="1817821.A2717_01480"/>
<keyword evidence="5 16" id="KW-0963">Cytoplasm</keyword>
<dbReference type="GO" id="GO:0051301">
    <property type="term" value="P:cell division"/>
    <property type="evidence" value="ECO:0007669"/>
    <property type="project" value="UniProtKB-KW"/>
</dbReference>
<dbReference type="UniPathway" id="UPA00219"/>
<dbReference type="GO" id="GO:0071555">
    <property type="term" value="P:cell wall organization"/>
    <property type="evidence" value="ECO:0007669"/>
    <property type="project" value="UniProtKB-KW"/>
</dbReference>
<sequence>MNMKQNQLLADLTTFQIGGPALYLAEVTTEVELKEALDFARAKKLPVFIIGGGSNILVSDQGFNGVVIHNQLKRLTIDESGLVTVGAGENWDDVVASAVQQGLAGIECLSGVPGSAAGAIVQNIGAYGQTIGDLVSSVYAVEVATGNVKEFSAAECEFEYRNSWFKRHPNKFIITKFELQLHPGSAATAIYPEIQKRFAGQVPTLAEVRRAVIEIRASKGYVIMPGFESYKTAGSFFKNPIISKEQFEKIKAMFGDSTSNQFWEMPDSVKLSAAYLIEQSGFGKGYREGNVGISPKHSLGLMNYGGASAEEIKSLADKIKQSVLMKFGVKLEEEVLYI</sequence>
<feature type="active site" description="Proton donor" evidence="16">
    <location>
        <position position="235"/>
    </location>
</feature>
<accession>A0A1F5N929</accession>
<keyword evidence="13 16" id="KW-0131">Cell cycle</keyword>
<evidence type="ECO:0000259" key="17">
    <source>
        <dbReference type="PROSITE" id="PS51387"/>
    </source>
</evidence>
<keyword evidence="7 16" id="KW-0285">Flavoprotein</keyword>
<evidence type="ECO:0000256" key="1">
    <source>
        <dbReference type="ARBA" id="ARBA00001974"/>
    </source>
</evidence>
<comment type="similarity">
    <text evidence="16">Belongs to the MurB family.</text>
</comment>
<dbReference type="NCBIfam" id="TIGR00179">
    <property type="entry name" value="murB"/>
    <property type="match status" value="1"/>
</dbReference>
<reference evidence="18 19" key="1">
    <citation type="journal article" date="2016" name="Nat. Commun.">
        <title>Thousands of microbial genomes shed light on interconnected biogeochemical processes in an aquifer system.</title>
        <authorList>
            <person name="Anantharaman K."/>
            <person name="Brown C.T."/>
            <person name="Hug L.A."/>
            <person name="Sharon I."/>
            <person name="Castelle C.J."/>
            <person name="Probst A.J."/>
            <person name="Thomas B.C."/>
            <person name="Singh A."/>
            <person name="Wilkins M.J."/>
            <person name="Karaoz U."/>
            <person name="Brodie E.L."/>
            <person name="Williams K.H."/>
            <person name="Hubbard S.S."/>
            <person name="Banfield J.F."/>
        </authorList>
    </citation>
    <scope>NUCLEOTIDE SEQUENCE [LARGE SCALE GENOMIC DNA]</scope>
</reference>
<evidence type="ECO:0000256" key="10">
    <source>
        <dbReference type="ARBA" id="ARBA00022960"/>
    </source>
</evidence>
<evidence type="ECO:0000313" key="18">
    <source>
        <dbReference type="EMBL" id="OGE74201.1"/>
    </source>
</evidence>
<dbReference type="EMBL" id="MFEH01000001">
    <property type="protein sequence ID" value="OGE74201.1"/>
    <property type="molecule type" value="Genomic_DNA"/>
</dbReference>
<dbReference type="EC" id="1.3.1.98" evidence="16"/>
<dbReference type="InterPro" id="IPR006094">
    <property type="entry name" value="Oxid_FAD_bind_N"/>
</dbReference>
<feature type="domain" description="FAD-binding PCMH-type" evidence="17">
    <location>
        <begin position="16"/>
        <end position="184"/>
    </location>
</feature>
<comment type="subcellular location">
    <subcellularLocation>
        <location evidence="3 16">Cytoplasm</location>
    </subcellularLocation>
</comment>
<dbReference type="Gene3D" id="3.90.78.10">
    <property type="entry name" value="UDP-N-acetylenolpyruvoylglucosamine reductase, C-terminal domain"/>
    <property type="match status" value="1"/>
</dbReference>
<evidence type="ECO:0000256" key="12">
    <source>
        <dbReference type="ARBA" id="ARBA00023002"/>
    </source>
</evidence>
<dbReference type="InterPro" id="IPR036318">
    <property type="entry name" value="FAD-bd_PCMH-like_sf"/>
</dbReference>
<dbReference type="InterPro" id="IPR011601">
    <property type="entry name" value="MurB_C"/>
</dbReference>
<keyword evidence="9 16" id="KW-0521">NADP</keyword>
<evidence type="ECO:0000256" key="8">
    <source>
        <dbReference type="ARBA" id="ARBA00022827"/>
    </source>
</evidence>
<dbReference type="SUPFAM" id="SSF56176">
    <property type="entry name" value="FAD-binding/transporter-associated domain-like"/>
    <property type="match status" value="1"/>
</dbReference>
<evidence type="ECO:0000256" key="9">
    <source>
        <dbReference type="ARBA" id="ARBA00022857"/>
    </source>
</evidence>
<organism evidence="18 19">
    <name type="scientific">Candidatus Doudnabacteria bacterium RIFCSPHIGHO2_01_FULL_41_86</name>
    <dbReference type="NCBI Taxonomy" id="1817821"/>
    <lineage>
        <taxon>Bacteria</taxon>
        <taxon>Candidatus Doudnaibacteriota</taxon>
    </lineage>
</organism>
<protein>
    <recommendedName>
        <fullName evidence="16">UDP-N-acetylenolpyruvoylglucosamine reductase</fullName>
        <ecNumber evidence="16">1.3.1.98</ecNumber>
    </recommendedName>
    <alternativeName>
        <fullName evidence="16">UDP-N-acetylmuramate dehydrogenase</fullName>
    </alternativeName>
</protein>
<evidence type="ECO:0000256" key="3">
    <source>
        <dbReference type="ARBA" id="ARBA00004496"/>
    </source>
</evidence>
<keyword evidence="14 16" id="KW-0961">Cell wall biogenesis/degradation</keyword>
<evidence type="ECO:0000256" key="7">
    <source>
        <dbReference type="ARBA" id="ARBA00022630"/>
    </source>
</evidence>
<evidence type="ECO:0000256" key="5">
    <source>
        <dbReference type="ARBA" id="ARBA00022490"/>
    </source>
</evidence>
<dbReference type="Pfam" id="PF01565">
    <property type="entry name" value="FAD_binding_4"/>
    <property type="match status" value="1"/>
</dbReference>
<dbReference type="SUPFAM" id="SSF56194">
    <property type="entry name" value="Uridine diphospho-N-Acetylenolpyruvylglucosamine reductase, MurB, C-terminal domain"/>
    <property type="match status" value="1"/>
</dbReference>
<dbReference type="GO" id="GO:0009252">
    <property type="term" value="P:peptidoglycan biosynthetic process"/>
    <property type="evidence" value="ECO:0007669"/>
    <property type="project" value="UniProtKB-UniRule"/>
</dbReference>
<evidence type="ECO:0000256" key="15">
    <source>
        <dbReference type="ARBA" id="ARBA00048914"/>
    </source>
</evidence>
<keyword evidence="10 16" id="KW-0133">Cell shape</keyword>
<gene>
    <name evidence="16" type="primary">murB</name>
    <name evidence="18" type="ORF">A2717_01480</name>
</gene>
<evidence type="ECO:0000256" key="13">
    <source>
        <dbReference type="ARBA" id="ARBA00023306"/>
    </source>
</evidence>
<dbReference type="PROSITE" id="PS51387">
    <property type="entry name" value="FAD_PCMH"/>
    <property type="match status" value="1"/>
</dbReference>
<dbReference type="AlphaFoldDB" id="A0A1F5N929"/>
<evidence type="ECO:0000256" key="6">
    <source>
        <dbReference type="ARBA" id="ARBA00022618"/>
    </source>
</evidence>
<dbReference type="InterPro" id="IPR016166">
    <property type="entry name" value="FAD-bd_PCMH"/>
</dbReference>
<keyword evidence="12 16" id="KW-0560">Oxidoreductase</keyword>
<evidence type="ECO:0000256" key="11">
    <source>
        <dbReference type="ARBA" id="ARBA00022984"/>
    </source>
</evidence>
<feature type="active site" evidence="16">
    <location>
        <position position="334"/>
    </location>
</feature>
<name>A0A1F5N929_9BACT</name>
<dbReference type="NCBIfam" id="NF010478">
    <property type="entry name" value="PRK13903.1"/>
    <property type="match status" value="1"/>
</dbReference>
<keyword evidence="11 16" id="KW-0573">Peptidoglycan synthesis</keyword>
<dbReference type="InterPro" id="IPR016167">
    <property type="entry name" value="FAD-bd_PCMH_sub1"/>
</dbReference>
<comment type="function">
    <text evidence="2 16">Cell wall formation.</text>
</comment>
<feature type="active site" evidence="16">
    <location>
        <position position="161"/>
    </location>
</feature>
<dbReference type="NCBIfam" id="NF000755">
    <property type="entry name" value="PRK00046.1"/>
    <property type="match status" value="1"/>
</dbReference>
<dbReference type="Gene3D" id="3.30.43.10">
    <property type="entry name" value="Uridine Diphospho-n-acetylenolpyruvylglucosamine Reductase, domain 2"/>
    <property type="match status" value="1"/>
</dbReference>
<dbReference type="PANTHER" id="PTHR21071:SF4">
    <property type="entry name" value="UDP-N-ACETYLENOLPYRUVOYLGLUCOSAMINE REDUCTASE"/>
    <property type="match status" value="1"/>
</dbReference>
<dbReference type="GO" id="GO:0005829">
    <property type="term" value="C:cytosol"/>
    <property type="evidence" value="ECO:0007669"/>
    <property type="project" value="TreeGrafter"/>
</dbReference>
<comment type="cofactor">
    <cofactor evidence="1 16">
        <name>FAD</name>
        <dbReference type="ChEBI" id="CHEBI:57692"/>
    </cofactor>
</comment>
<evidence type="ECO:0000256" key="14">
    <source>
        <dbReference type="ARBA" id="ARBA00023316"/>
    </source>
</evidence>
<dbReference type="Gene3D" id="3.30.465.10">
    <property type="match status" value="1"/>
</dbReference>
<dbReference type="GO" id="GO:0008360">
    <property type="term" value="P:regulation of cell shape"/>
    <property type="evidence" value="ECO:0007669"/>
    <property type="project" value="UniProtKB-KW"/>
</dbReference>
<dbReference type="PANTHER" id="PTHR21071">
    <property type="entry name" value="UDP-N-ACETYLENOLPYRUVOYLGLUCOSAMINE REDUCTASE"/>
    <property type="match status" value="1"/>
</dbReference>
<evidence type="ECO:0000256" key="2">
    <source>
        <dbReference type="ARBA" id="ARBA00003921"/>
    </source>
</evidence>
<dbReference type="HAMAP" id="MF_00037">
    <property type="entry name" value="MurB"/>
    <property type="match status" value="1"/>
</dbReference>
<comment type="catalytic activity">
    <reaction evidence="15 16">
        <text>UDP-N-acetyl-alpha-D-muramate + NADP(+) = UDP-N-acetyl-3-O-(1-carboxyvinyl)-alpha-D-glucosamine + NADPH + H(+)</text>
        <dbReference type="Rhea" id="RHEA:12248"/>
        <dbReference type="ChEBI" id="CHEBI:15378"/>
        <dbReference type="ChEBI" id="CHEBI:57783"/>
        <dbReference type="ChEBI" id="CHEBI:58349"/>
        <dbReference type="ChEBI" id="CHEBI:68483"/>
        <dbReference type="ChEBI" id="CHEBI:70757"/>
        <dbReference type="EC" id="1.3.1.98"/>
    </reaction>
</comment>
<dbReference type="GO" id="GO:0071949">
    <property type="term" value="F:FAD binding"/>
    <property type="evidence" value="ECO:0007669"/>
    <property type="project" value="InterPro"/>
</dbReference>